<accession>A0ABQ5H1N9</accession>
<gene>
    <name evidence="2" type="ORF">Tco_1056139</name>
</gene>
<reference evidence="2" key="2">
    <citation type="submission" date="2022-01" db="EMBL/GenBank/DDBJ databases">
        <authorList>
            <person name="Yamashiro T."/>
            <person name="Shiraishi A."/>
            <person name="Satake H."/>
            <person name="Nakayama K."/>
        </authorList>
    </citation>
    <scope>NUCLEOTIDE SEQUENCE</scope>
</reference>
<comment type="caution">
    <text evidence="2">The sequence shown here is derived from an EMBL/GenBank/DDBJ whole genome shotgun (WGS) entry which is preliminary data.</text>
</comment>
<feature type="region of interest" description="Disordered" evidence="1">
    <location>
        <begin position="75"/>
        <end position="136"/>
    </location>
</feature>
<sequence>MMRKKAPMHALADACLMRAPHHASRKRNASGCPMQWGSASAEARLRRAFLNTESVEDACAFKIRFQSTFPSAAAAYPIPPKRGMGEVNVGRSYPYLQDKPESRETASRGPPASVCVHYREAQGRKTKTKQKRTSNQ</sequence>
<keyword evidence="3" id="KW-1185">Reference proteome</keyword>
<proteinExistence type="predicted"/>
<evidence type="ECO:0000256" key="1">
    <source>
        <dbReference type="SAM" id="MobiDB-lite"/>
    </source>
</evidence>
<feature type="compositionally biased region" description="Basic residues" evidence="1">
    <location>
        <begin position="124"/>
        <end position="136"/>
    </location>
</feature>
<name>A0ABQ5H1N9_9ASTR</name>
<organism evidence="2 3">
    <name type="scientific">Tanacetum coccineum</name>
    <dbReference type="NCBI Taxonomy" id="301880"/>
    <lineage>
        <taxon>Eukaryota</taxon>
        <taxon>Viridiplantae</taxon>
        <taxon>Streptophyta</taxon>
        <taxon>Embryophyta</taxon>
        <taxon>Tracheophyta</taxon>
        <taxon>Spermatophyta</taxon>
        <taxon>Magnoliopsida</taxon>
        <taxon>eudicotyledons</taxon>
        <taxon>Gunneridae</taxon>
        <taxon>Pentapetalae</taxon>
        <taxon>asterids</taxon>
        <taxon>campanulids</taxon>
        <taxon>Asterales</taxon>
        <taxon>Asteraceae</taxon>
        <taxon>Asteroideae</taxon>
        <taxon>Anthemideae</taxon>
        <taxon>Anthemidinae</taxon>
        <taxon>Tanacetum</taxon>
    </lineage>
</organism>
<protein>
    <submittedName>
        <fullName evidence="2">Uncharacterized protein</fullName>
    </submittedName>
</protein>
<dbReference type="Proteomes" id="UP001151760">
    <property type="component" value="Unassembled WGS sequence"/>
</dbReference>
<dbReference type="EMBL" id="BQNB010019111">
    <property type="protein sequence ID" value="GJT81797.1"/>
    <property type="molecule type" value="Genomic_DNA"/>
</dbReference>
<evidence type="ECO:0000313" key="3">
    <source>
        <dbReference type="Proteomes" id="UP001151760"/>
    </source>
</evidence>
<evidence type="ECO:0000313" key="2">
    <source>
        <dbReference type="EMBL" id="GJT81797.1"/>
    </source>
</evidence>
<reference evidence="2" key="1">
    <citation type="journal article" date="2022" name="Int. J. Mol. Sci.">
        <title>Draft Genome of Tanacetum Coccineum: Genomic Comparison of Closely Related Tanacetum-Family Plants.</title>
        <authorList>
            <person name="Yamashiro T."/>
            <person name="Shiraishi A."/>
            <person name="Nakayama K."/>
            <person name="Satake H."/>
        </authorList>
    </citation>
    <scope>NUCLEOTIDE SEQUENCE</scope>
</reference>